<evidence type="ECO:0000256" key="1">
    <source>
        <dbReference type="ARBA" id="ARBA00004123"/>
    </source>
</evidence>
<feature type="region of interest" description="Disordered" evidence="3">
    <location>
        <begin position="193"/>
        <end position="236"/>
    </location>
</feature>
<proteinExistence type="predicted"/>
<dbReference type="PANTHER" id="PTHR15116">
    <property type="entry name" value="DNA-BINDING PROTEIN SATB FAMILY MEMBER"/>
    <property type="match status" value="1"/>
</dbReference>
<dbReference type="GO" id="GO:0006338">
    <property type="term" value="P:chromatin remodeling"/>
    <property type="evidence" value="ECO:0007669"/>
    <property type="project" value="InterPro"/>
</dbReference>
<dbReference type="CDD" id="cd00086">
    <property type="entry name" value="homeodomain"/>
    <property type="match status" value="1"/>
</dbReference>
<keyword evidence="2" id="KW-0238">DNA-binding</keyword>
<dbReference type="GO" id="GO:0000978">
    <property type="term" value="F:RNA polymerase II cis-regulatory region sequence-specific DNA binding"/>
    <property type="evidence" value="ECO:0007669"/>
    <property type="project" value="TreeGrafter"/>
</dbReference>
<feature type="compositionally biased region" description="Pro residues" evidence="3">
    <location>
        <begin position="200"/>
        <end position="213"/>
    </location>
</feature>
<keyword evidence="2" id="KW-0371">Homeobox</keyword>
<evidence type="ECO:0000256" key="3">
    <source>
        <dbReference type="SAM" id="MobiDB-lite"/>
    </source>
</evidence>
<comment type="caution">
    <text evidence="6">The sequence shown here is derived from an EMBL/GenBank/DDBJ whole genome shotgun (WGS) entry which is preliminary data.</text>
</comment>
<dbReference type="InterPro" id="IPR001356">
    <property type="entry name" value="HD"/>
</dbReference>
<evidence type="ECO:0000259" key="5">
    <source>
        <dbReference type="PROSITE" id="PS51983"/>
    </source>
</evidence>
<keyword evidence="7" id="KW-1185">Reference proteome</keyword>
<feature type="DNA-binding region" description="Homeobox" evidence="2">
    <location>
        <begin position="77"/>
        <end position="147"/>
    </location>
</feature>
<evidence type="ECO:0000313" key="7">
    <source>
        <dbReference type="Proteomes" id="UP000821837"/>
    </source>
</evidence>
<feature type="compositionally biased region" description="Low complexity" evidence="3">
    <location>
        <begin position="272"/>
        <end position="288"/>
    </location>
</feature>
<comment type="subcellular location">
    <subcellularLocation>
        <location evidence="1 2">Nucleus</location>
    </subcellularLocation>
</comment>
<dbReference type="EMBL" id="JABSTV010001248">
    <property type="protein sequence ID" value="KAH7970115.1"/>
    <property type="molecule type" value="Genomic_DNA"/>
</dbReference>
<reference evidence="6" key="1">
    <citation type="journal article" date="2020" name="Cell">
        <title>Large-Scale Comparative Analyses of Tick Genomes Elucidate Their Genetic Diversity and Vector Capacities.</title>
        <authorList>
            <consortium name="Tick Genome and Microbiome Consortium (TIGMIC)"/>
            <person name="Jia N."/>
            <person name="Wang J."/>
            <person name="Shi W."/>
            <person name="Du L."/>
            <person name="Sun Y."/>
            <person name="Zhan W."/>
            <person name="Jiang J.F."/>
            <person name="Wang Q."/>
            <person name="Zhang B."/>
            <person name="Ji P."/>
            <person name="Bell-Sakyi L."/>
            <person name="Cui X.M."/>
            <person name="Yuan T.T."/>
            <person name="Jiang B.G."/>
            <person name="Yang W.F."/>
            <person name="Lam T.T."/>
            <person name="Chang Q.C."/>
            <person name="Ding S.J."/>
            <person name="Wang X.J."/>
            <person name="Zhu J.G."/>
            <person name="Ruan X.D."/>
            <person name="Zhao L."/>
            <person name="Wei J.T."/>
            <person name="Ye R.Z."/>
            <person name="Que T.C."/>
            <person name="Du C.H."/>
            <person name="Zhou Y.H."/>
            <person name="Cheng J.X."/>
            <person name="Dai P.F."/>
            <person name="Guo W.B."/>
            <person name="Han X.H."/>
            <person name="Huang E.J."/>
            <person name="Li L.F."/>
            <person name="Wei W."/>
            <person name="Gao Y.C."/>
            <person name="Liu J.Z."/>
            <person name="Shao H.Z."/>
            <person name="Wang X."/>
            <person name="Wang C.C."/>
            <person name="Yang T.C."/>
            <person name="Huo Q.B."/>
            <person name="Li W."/>
            <person name="Chen H.Y."/>
            <person name="Chen S.E."/>
            <person name="Zhou L.G."/>
            <person name="Ni X.B."/>
            <person name="Tian J.H."/>
            <person name="Sheng Y."/>
            <person name="Liu T."/>
            <person name="Pan Y.S."/>
            <person name="Xia L.Y."/>
            <person name="Li J."/>
            <person name="Zhao F."/>
            <person name="Cao W.C."/>
        </authorList>
    </citation>
    <scope>NUCLEOTIDE SEQUENCE</scope>
    <source>
        <strain evidence="6">Rsan-2018</strain>
    </source>
</reference>
<organism evidence="6 7">
    <name type="scientific">Rhipicephalus sanguineus</name>
    <name type="common">Brown dog tick</name>
    <name type="synonym">Ixodes sanguineus</name>
    <dbReference type="NCBI Taxonomy" id="34632"/>
    <lineage>
        <taxon>Eukaryota</taxon>
        <taxon>Metazoa</taxon>
        <taxon>Ecdysozoa</taxon>
        <taxon>Arthropoda</taxon>
        <taxon>Chelicerata</taxon>
        <taxon>Arachnida</taxon>
        <taxon>Acari</taxon>
        <taxon>Parasitiformes</taxon>
        <taxon>Ixodida</taxon>
        <taxon>Ixodoidea</taxon>
        <taxon>Ixodidae</taxon>
        <taxon>Rhipicephalinae</taxon>
        <taxon>Rhipicephalus</taxon>
        <taxon>Rhipicephalus</taxon>
    </lineage>
</organism>
<dbReference type="Proteomes" id="UP000821837">
    <property type="component" value="Unassembled WGS sequence"/>
</dbReference>
<reference evidence="6" key="2">
    <citation type="submission" date="2021-09" db="EMBL/GenBank/DDBJ databases">
        <authorList>
            <person name="Jia N."/>
            <person name="Wang J."/>
            <person name="Shi W."/>
            <person name="Du L."/>
            <person name="Sun Y."/>
            <person name="Zhan W."/>
            <person name="Jiang J."/>
            <person name="Wang Q."/>
            <person name="Zhang B."/>
            <person name="Ji P."/>
            <person name="Sakyi L.B."/>
            <person name="Cui X."/>
            <person name="Yuan T."/>
            <person name="Jiang B."/>
            <person name="Yang W."/>
            <person name="Lam T.T.-Y."/>
            <person name="Chang Q."/>
            <person name="Ding S."/>
            <person name="Wang X."/>
            <person name="Zhu J."/>
            <person name="Ruan X."/>
            <person name="Zhao L."/>
            <person name="Wei J."/>
            <person name="Que T."/>
            <person name="Du C."/>
            <person name="Cheng J."/>
            <person name="Dai P."/>
            <person name="Han X."/>
            <person name="Huang E."/>
            <person name="Gao Y."/>
            <person name="Liu J."/>
            <person name="Shao H."/>
            <person name="Ye R."/>
            <person name="Li L."/>
            <person name="Wei W."/>
            <person name="Wang X."/>
            <person name="Wang C."/>
            <person name="Huo Q."/>
            <person name="Li W."/>
            <person name="Guo W."/>
            <person name="Chen H."/>
            <person name="Chen S."/>
            <person name="Zhou L."/>
            <person name="Zhou L."/>
            <person name="Ni X."/>
            <person name="Tian J."/>
            <person name="Zhou Y."/>
            <person name="Sheng Y."/>
            <person name="Liu T."/>
            <person name="Pan Y."/>
            <person name="Xia L."/>
            <person name="Li J."/>
            <person name="Zhao F."/>
            <person name="Cao W."/>
        </authorList>
    </citation>
    <scope>NUCLEOTIDE SEQUENCE</scope>
    <source>
        <strain evidence="6">Rsan-2018</strain>
        <tissue evidence="6">Larvae</tissue>
    </source>
</reference>
<accession>A0A9D4Q8B2</accession>
<feature type="domain" description="Homeobox" evidence="4">
    <location>
        <begin position="75"/>
        <end position="146"/>
    </location>
</feature>
<dbReference type="InterPro" id="IPR009057">
    <property type="entry name" value="Homeodomain-like_sf"/>
</dbReference>
<dbReference type="GO" id="GO:0005634">
    <property type="term" value="C:nucleus"/>
    <property type="evidence" value="ECO:0007669"/>
    <property type="project" value="UniProtKB-SubCell"/>
</dbReference>
<evidence type="ECO:0000256" key="2">
    <source>
        <dbReference type="PROSITE-ProRule" id="PRU00108"/>
    </source>
</evidence>
<feature type="domain" description="CUTL" evidence="5">
    <location>
        <begin position="1"/>
        <end position="63"/>
    </location>
</feature>
<dbReference type="InterPro" id="IPR039673">
    <property type="entry name" value="SATB1/SATB2"/>
</dbReference>
<dbReference type="AlphaFoldDB" id="A0A9D4Q8B2"/>
<dbReference type="InterPro" id="IPR038216">
    <property type="entry name" value="SATB_CUTL_sf"/>
</dbReference>
<sequence>MDSVKTAVIQLLREMSQSKLAKICPLKQSLLSTIVNNKFTGKLGAEKCKEFGTWFMQYRQSSPATAMTFLDEDKPPQDGRMTFHSTTELPRMRDWFRQCPHPTNLQLQDFANQLNCESLRLRNKPKVTVNCLKNWWKNERQRERRTTKRRSPGGVDEDSNPGSSAGSSSAQCPVPIKIAAAVTTASATATPCIIHHHRSPPSPPAHSPSPQPSQPQATRPLAPSFSSSPHNRPQHPVVTLATHDYGARAAAAMMPLRHLHHLHHHHHHPRFVPASSGGVVPAASSSPGDLVVALSTTSPS</sequence>
<dbReference type="Gene3D" id="1.10.10.60">
    <property type="entry name" value="Homeodomain-like"/>
    <property type="match status" value="1"/>
</dbReference>
<name>A0A9D4Q8B2_RHISA</name>
<dbReference type="InterPro" id="IPR032355">
    <property type="entry name" value="CUTL"/>
</dbReference>
<dbReference type="Gene3D" id="1.10.260.70">
    <property type="entry name" value="SATB, CULT domain"/>
    <property type="match status" value="1"/>
</dbReference>
<evidence type="ECO:0000259" key="4">
    <source>
        <dbReference type="PROSITE" id="PS50071"/>
    </source>
</evidence>
<feature type="region of interest" description="Disordered" evidence="3">
    <location>
        <begin position="264"/>
        <end position="300"/>
    </location>
</feature>
<dbReference type="PROSITE" id="PS50071">
    <property type="entry name" value="HOMEOBOX_2"/>
    <property type="match status" value="1"/>
</dbReference>
<keyword evidence="2" id="KW-0539">Nucleus</keyword>
<evidence type="ECO:0000313" key="6">
    <source>
        <dbReference type="EMBL" id="KAH7970115.1"/>
    </source>
</evidence>
<dbReference type="Pfam" id="PF16557">
    <property type="entry name" value="CUTL"/>
    <property type="match status" value="1"/>
</dbReference>
<dbReference type="PROSITE" id="PS51983">
    <property type="entry name" value="CUTL"/>
    <property type="match status" value="1"/>
</dbReference>
<feature type="region of interest" description="Disordered" evidence="3">
    <location>
        <begin position="140"/>
        <end position="171"/>
    </location>
</feature>
<protein>
    <submittedName>
        <fullName evidence="6">Uncharacterized protein</fullName>
    </submittedName>
</protein>
<gene>
    <name evidence="6" type="ORF">HPB52_024162</name>
</gene>
<dbReference type="SUPFAM" id="SSF46689">
    <property type="entry name" value="Homeodomain-like"/>
    <property type="match status" value="1"/>
</dbReference>
<dbReference type="GO" id="GO:0000981">
    <property type="term" value="F:DNA-binding transcription factor activity, RNA polymerase II-specific"/>
    <property type="evidence" value="ECO:0007669"/>
    <property type="project" value="TreeGrafter"/>
</dbReference>
<dbReference type="FunFam" id="1.10.260.70:FF:000001">
    <property type="entry name" value="DNA-binding protein SATB"/>
    <property type="match status" value="1"/>
</dbReference>
<dbReference type="PANTHER" id="PTHR15116:SF16">
    <property type="entry name" value="DEFECTIVE PROVENTRICULUS, ISOFORM A"/>
    <property type="match status" value="1"/>
</dbReference>